<dbReference type="OrthoDB" id="1717667at2759"/>
<dbReference type="Pfam" id="PF26252">
    <property type="entry name" value="RdRP_helical"/>
    <property type="match status" value="1"/>
</dbReference>
<dbReference type="STRING" id="4540.A0A3L6RGD7"/>
<dbReference type="GO" id="GO:0031380">
    <property type="term" value="C:nuclear RNA-directed RNA polymerase complex"/>
    <property type="evidence" value="ECO:0007669"/>
    <property type="project" value="TreeGrafter"/>
</dbReference>
<dbReference type="InterPro" id="IPR058751">
    <property type="entry name" value="RDRP_helical"/>
</dbReference>
<comment type="caution">
    <text evidence="2">The sequence shown here is derived from an EMBL/GenBank/DDBJ whole genome shotgun (WGS) entry which is preliminary data.</text>
</comment>
<keyword evidence="2" id="KW-0808">Transferase</keyword>
<evidence type="ECO:0000313" key="3">
    <source>
        <dbReference type="Proteomes" id="UP000275267"/>
    </source>
</evidence>
<dbReference type="PANTHER" id="PTHR23079">
    <property type="entry name" value="RNA-DEPENDENT RNA POLYMERASE"/>
    <property type="match status" value="1"/>
</dbReference>
<sequence length="165" mass="18969">MKAALEYMKGQGVLVEVLDRRWRGLTVRDEPEFGMPMQDMFFCMQRAEGLSFPVLYLVNALVHSGVVNQHQLAADFFGLLRRERDAVNVAALTKLLGGKFQEFDVCPRLKDAQDWAARKPNLLHLHSSRKVGVDYNAEMRRLVITPTRAYCMPPQLERSNRVVRH</sequence>
<keyword evidence="2" id="KW-0696">RNA-directed RNA polymerase</keyword>
<keyword evidence="2" id="KW-0548">Nucleotidyltransferase</keyword>
<dbReference type="AlphaFoldDB" id="A0A3L6RGD7"/>
<keyword evidence="3" id="KW-1185">Reference proteome</keyword>
<dbReference type="PANTHER" id="PTHR23079:SF24">
    <property type="entry name" value="RNA-DEPENDENT RNA POLYMERASE"/>
    <property type="match status" value="1"/>
</dbReference>
<evidence type="ECO:0000313" key="2">
    <source>
        <dbReference type="EMBL" id="RLN03629.1"/>
    </source>
</evidence>
<accession>A0A3L6RGD7</accession>
<evidence type="ECO:0000259" key="1">
    <source>
        <dbReference type="Pfam" id="PF26252"/>
    </source>
</evidence>
<dbReference type="GO" id="GO:0003968">
    <property type="term" value="F:RNA-directed RNA polymerase activity"/>
    <property type="evidence" value="ECO:0007669"/>
    <property type="project" value="UniProtKB-KW"/>
</dbReference>
<organism evidence="2 3">
    <name type="scientific">Panicum miliaceum</name>
    <name type="common">Proso millet</name>
    <name type="synonym">Broomcorn millet</name>
    <dbReference type="NCBI Taxonomy" id="4540"/>
    <lineage>
        <taxon>Eukaryota</taxon>
        <taxon>Viridiplantae</taxon>
        <taxon>Streptophyta</taxon>
        <taxon>Embryophyta</taxon>
        <taxon>Tracheophyta</taxon>
        <taxon>Spermatophyta</taxon>
        <taxon>Magnoliopsida</taxon>
        <taxon>Liliopsida</taxon>
        <taxon>Poales</taxon>
        <taxon>Poaceae</taxon>
        <taxon>PACMAD clade</taxon>
        <taxon>Panicoideae</taxon>
        <taxon>Panicodae</taxon>
        <taxon>Paniceae</taxon>
        <taxon>Panicinae</taxon>
        <taxon>Panicum</taxon>
        <taxon>Panicum sect. Panicum</taxon>
    </lineage>
</organism>
<gene>
    <name evidence="2" type="ORF">C2845_PM13G06300</name>
</gene>
<feature type="domain" description="RDRP helical" evidence="1">
    <location>
        <begin position="39"/>
        <end position="123"/>
    </location>
</feature>
<proteinExistence type="predicted"/>
<protein>
    <submittedName>
        <fullName evidence="2">RNA-dependent RNA polymerase SHL2</fullName>
    </submittedName>
</protein>
<name>A0A3L6RGD7_PANMI</name>
<dbReference type="InterPro" id="IPR007855">
    <property type="entry name" value="RDRP"/>
</dbReference>
<dbReference type="GO" id="GO:0030422">
    <property type="term" value="P:siRNA processing"/>
    <property type="evidence" value="ECO:0007669"/>
    <property type="project" value="TreeGrafter"/>
</dbReference>
<dbReference type="Proteomes" id="UP000275267">
    <property type="component" value="Unassembled WGS sequence"/>
</dbReference>
<reference evidence="3" key="1">
    <citation type="journal article" date="2019" name="Nat. Commun.">
        <title>The genome of broomcorn millet.</title>
        <authorList>
            <person name="Zou C."/>
            <person name="Miki D."/>
            <person name="Li D."/>
            <person name="Tang Q."/>
            <person name="Xiao L."/>
            <person name="Rajput S."/>
            <person name="Deng P."/>
            <person name="Jia W."/>
            <person name="Huang R."/>
            <person name="Zhang M."/>
            <person name="Sun Y."/>
            <person name="Hu J."/>
            <person name="Fu X."/>
            <person name="Schnable P.S."/>
            <person name="Li F."/>
            <person name="Zhang H."/>
            <person name="Feng B."/>
            <person name="Zhu X."/>
            <person name="Liu R."/>
            <person name="Schnable J.C."/>
            <person name="Zhu J.-K."/>
            <person name="Zhang H."/>
        </authorList>
    </citation>
    <scope>NUCLEOTIDE SEQUENCE [LARGE SCALE GENOMIC DNA]</scope>
</reference>
<dbReference type="EMBL" id="PQIB02000008">
    <property type="protein sequence ID" value="RLN03629.1"/>
    <property type="molecule type" value="Genomic_DNA"/>
</dbReference>